<keyword evidence="6 7" id="KW-0472">Membrane</keyword>
<sequence length="257" mass="27307">MRHLAAPLVPGVTWTFLVRSVLAALFGAIVGAERQWRSRMAGLRTNALVALGAALFEQLSLLLATSPIAATAHESVDFTRVTAYIVSGIGFLGAGVIIRDGVNVRGINTAATIWCAAAIGALTGTGYLMLALLAALTVLAAHVGLRPLARTLDRRPQREAEEVRFEWTLSVVCQEPAEAHIRALITQAASAGAFRLRGVRSQELRHEPGLVLVEADLVAEGQDDLAVEQAISRLSLEPAVSSVSWRSADSEARDASE</sequence>
<feature type="transmembrane region" description="Helical" evidence="7">
    <location>
        <begin position="12"/>
        <end position="33"/>
    </location>
</feature>
<reference evidence="10 11" key="1">
    <citation type="journal article" date="2009" name="Stand. Genomic Sci.">
        <title>Complete genome sequence of Acidimicrobium ferrooxidans type strain (ICP).</title>
        <authorList>
            <person name="Clum A."/>
            <person name="Nolan M."/>
            <person name="Lang E."/>
            <person name="Glavina Del Rio T."/>
            <person name="Tice H."/>
            <person name="Copeland A."/>
            <person name="Cheng J.F."/>
            <person name="Lucas S."/>
            <person name="Chen F."/>
            <person name="Bruce D."/>
            <person name="Goodwin L."/>
            <person name="Pitluck S."/>
            <person name="Ivanova N."/>
            <person name="Mavrommatis K."/>
            <person name="Mikhailova N."/>
            <person name="Pati A."/>
            <person name="Chen A."/>
            <person name="Palaniappan K."/>
            <person name="Goker M."/>
            <person name="Spring S."/>
            <person name="Land M."/>
            <person name="Hauser L."/>
            <person name="Chang Y.J."/>
            <person name="Jeffries C.C."/>
            <person name="Chain P."/>
            <person name="Bristow J."/>
            <person name="Eisen J.A."/>
            <person name="Markowitz V."/>
            <person name="Hugenholtz P."/>
            <person name="Kyrpides N.C."/>
            <person name="Klenk H.P."/>
            <person name="Lapidus A."/>
        </authorList>
    </citation>
    <scope>NUCLEOTIDE SEQUENCE [LARGE SCALE GENOMIC DNA]</scope>
    <source>
        <strain evidence="11">DSM 10331 / JCM 15462 / NBRC 103882 / ICP</strain>
    </source>
</reference>
<dbReference type="InterPro" id="IPR049177">
    <property type="entry name" value="MgtC_SapB_SrpB_YhiD_N"/>
</dbReference>
<feature type="transmembrane region" description="Helical" evidence="7">
    <location>
        <begin position="45"/>
        <end position="69"/>
    </location>
</feature>
<evidence type="ECO:0000256" key="7">
    <source>
        <dbReference type="SAM" id="Phobius"/>
    </source>
</evidence>
<dbReference type="STRING" id="525909.Afer_0168"/>
<gene>
    <name evidence="10" type="ordered locus">Afer_0168</name>
</gene>
<feature type="domain" description="MgtC/SapB/SrpB/YhiD N-terminal" evidence="8">
    <location>
        <begin position="21"/>
        <end position="150"/>
    </location>
</feature>
<keyword evidence="11" id="KW-1185">Reference proteome</keyword>
<dbReference type="OrthoDB" id="9811198at2"/>
<feature type="transmembrane region" description="Helical" evidence="7">
    <location>
        <begin position="128"/>
        <end position="149"/>
    </location>
</feature>
<name>C7M239_ACIFD</name>
<keyword evidence="3" id="KW-1003">Cell membrane</keyword>
<feature type="transmembrane region" description="Helical" evidence="7">
    <location>
        <begin position="81"/>
        <end position="98"/>
    </location>
</feature>
<keyword evidence="4 7" id="KW-0812">Transmembrane</keyword>
<evidence type="ECO:0000259" key="9">
    <source>
        <dbReference type="Pfam" id="PF21770"/>
    </source>
</evidence>
<dbReference type="Proteomes" id="UP000000771">
    <property type="component" value="Chromosome"/>
</dbReference>
<proteinExistence type="inferred from homology"/>
<dbReference type="AlphaFoldDB" id="C7M239"/>
<evidence type="ECO:0000259" key="8">
    <source>
        <dbReference type="Pfam" id="PF02308"/>
    </source>
</evidence>
<evidence type="ECO:0000256" key="4">
    <source>
        <dbReference type="ARBA" id="ARBA00022692"/>
    </source>
</evidence>
<feature type="domain" description="MgtC-like C-terminal" evidence="9">
    <location>
        <begin position="168"/>
        <end position="245"/>
    </location>
</feature>
<dbReference type="eggNOG" id="COG1285">
    <property type="taxonomic scope" value="Bacteria"/>
</dbReference>
<evidence type="ECO:0000256" key="2">
    <source>
        <dbReference type="ARBA" id="ARBA00009298"/>
    </source>
</evidence>
<evidence type="ECO:0000256" key="5">
    <source>
        <dbReference type="ARBA" id="ARBA00022989"/>
    </source>
</evidence>
<evidence type="ECO:0000313" key="11">
    <source>
        <dbReference type="Proteomes" id="UP000000771"/>
    </source>
</evidence>
<evidence type="ECO:0000256" key="6">
    <source>
        <dbReference type="ARBA" id="ARBA00023136"/>
    </source>
</evidence>
<evidence type="ECO:0000256" key="1">
    <source>
        <dbReference type="ARBA" id="ARBA00004651"/>
    </source>
</evidence>
<organism evidence="10 11">
    <name type="scientific">Acidimicrobium ferrooxidans (strain DSM 10331 / JCM 15462 / NBRC 103882 / ICP)</name>
    <dbReference type="NCBI Taxonomy" id="525909"/>
    <lineage>
        <taxon>Bacteria</taxon>
        <taxon>Bacillati</taxon>
        <taxon>Actinomycetota</taxon>
        <taxon>Acidimicrobiia</taxon>
        <taxon>Acidimicrobiales</taxon>
        <taxon>Acidimicrobiaceae</taxon>
        <taxon>Acidimicrobium</taxon>
    </lineage>
</organism>
<evidence type="ECO:0000256" key="3">
    <source>
        <dbReference type="ARBA" id="ARBA00022475"/>
    </source>
</evidence>
<dbReference type="InterPro" id="IPR003416">
    <property type="entry name" value="MgtC/SapB/SrpB/YhiD_fam"/>
</dbReference>
<dbReference type="Gene3D" id="3.30.70.260">
    <property type="match status" value="1"/>
</dbReference>
<dbReference type="Pfam" id="PF21770">
    <property type="entry name" value="MgtC_SapB_C"/>
    <property type="match status" value="1"/>
</dbReference>
<protein>
    <submittedName>
        <fullName evidence="10">MgtC/SapB transporter</fullName>
    </submittedName>
</protein>
<dbReference type="PANTHER" id="PTHR33778:SF3">
    <property type="entry name" value="PROTEIN MGTC"/>
    <property type="match status" value="1"/>
</dbReference>
<dbReference type="PRINTS" id="PR01837">
    <property type="entry name" value="MGTCSAPBPROT"/>
</dbReference>
<dbReference type="RefSeq" id="WP_015797642.1">
    <property type="nucleotide sequence ID" value="NC_013124.1"/>
</dbReference>
<comment type="subcellular location">
    <subcellularLocation>
        <location evidence="1">Cell membrane</location>
        <topology evidence="1">Multi-pass membrane protein</topology>
    </subcellularLocation>
</comment>
<dbReference type="PANTHER" id="PTHR33778">
    <property type="entry name" value="PROTEIN MGTC"/>
    <property type="match status" value="1"/>
</dbReference>
<keyword evidence="5 7" id="KW-1133">Transmembrane helix</keyword>
<accession>C7M239</accession>
<evidence type="ECO:0000313" key="10">
    <source>
        <dbReference type="EMBL" id="ACU53137.1"/>
    </source>
</evidence>
<comment type="similarity">
    <text evidence="2">Belongs to the MgtC/SapB family.</text>
</comment>
<dbReference type="InterPro" id="IPR048640">
    <property type="entry name" value="MgtC-like_C"/>
</dbReference>
<dbReference type="HOGENOM" id="CLU_079292_0_0_11"/>
<dbReference type="Pfam" id="PF02308">
    <property type="entry name" value="MgtC"/>
    <property type="match status" value="1"/>
</dbReference>
<dbReference type="EMBL" id="CP001631">
    <property type="protein sequence ID" value="ACU53137.1"/>
    <property type="molecule type" value="Genomic_DNA"/>
</dbReference>
<dbReference type="KEGG" id="afo:Afer_0168"/>
<dbReference type="GO" id="GO:0005886">
    <property type="term" value="C:plasma membrane"/>
    <property type="evidence" value="ECO:0007669"/>
    <property type="project" value="UniProtKB-SubCell"/>
</dbReference>